<keyword evidence="5 6" id="KW-0472">Membrane</keyword>
<evidence type="ECO:0000256" key="6">
    <source>
        <dbReference type="SAM" id="Phobius"/>
    </source>
</evidence>
<feature type="transmembrane region" description="Helical" evidence="6">
    <location>
        <begin position="254"/>
        <end position="272"/>
    </location>
</feature>
<dbReference type="PANTHER" id="PTHR33529">
    <property type="entry name" value="SLR0882 PROTEIN-RELATED"/>
    <property type="match status" value="1"/>
</dbReference>
<reference evidence="7 8" key="1">
    <citation type="submission" date="2020-07" db="EMBL/GenBank/DDBJ databases">
        <title>Transfer of Campylobacter canadensis to the novel genus Avispirillum gen. nov., that also includes two novel species recovered from migratory waterfowl: Avispirillum anseris sp. nov. and Avispirillum brantae sp. nov.</title>
        <authorList>
            <person name="Miller W.G."/>
            <person name="Chapman M.H."/>
            <person name="Yee E."/>
            <person name="Inglis G.D."/>
        </authorList>
    </citation>
    <scope>NUCLEOTIDE SEQUENCE [LARGE SCALE GENOMIC DNA]</scope>
    <source>
        <strain evidence="7 8">L283</strain>
    </source>
</reference>
<accession>A0ABS7WPR1</accession>
<keyword evidence="2" id="KW-1003">Cell membrane</keyword>
<feature type="transmembrane region" description="Helical" evidence="6">
    <location>
        <begin position="309"/>
        <end position="327"/>
    </location>
</feature>
<evidence type="ECO:0000313" key="7">
    <source>
        <dbReference type="EMBL" id="MBZ7986745.1"/>
    </source>
</evidence>
<evidence type="ECO:0000256" key="2">
    <source>
        <dbReference type="ARBA" id="ARBA00022475"/>
    </source>
</evidence>
<dbReference type="EMBL" id="JACGBB010000002">
    <property type="protein sequence ID" value="MBZ7986745.1"/>
    <property type="molecule type" value="Genomic_DNA"/>
</dbReference>
<evidence type="ECO:0000256" key="1">
    <source>
        <dbReference type="ARBA" id="ARBA00004651"/>
    </source>
</evidence>
<keyword evidence="4 6" id="KW-1133">Transmembrane helix</keyword>
<evidence type="ECO:0000256" key="3">
    <source>
        <dbReference type="ARBA" id="ARBA00022692"/>
    </source>
</evidence>
<name>A0ABS7WPR1_9BACT</name>
<feature type="transmembrane region" description="Helical" evidence="6">
    <location>
        <begin position="284"/>
        <end position="303"/>
    </location>
</feature>
<protein>
    <submittedName>
        <fullName evidence="7">LptF/LptG family permease</fullName>
    </submittedName>
</protein>
<keyword evidence="3 6" id="KW-0812">Transmembrane</keyword>
<dbReference type="InterPro" id="IPR005495">
    <property type="entry name" value="LptG/LptF_permease"/>
</dbReference>
<sequence>MVYRYLFKHFSASFLSIFITLFLISSIIILFQITKFTSYIELSLYDLFKLYSLMGVKLILFTFPISFLLACGISCLNLSKENELIMLFSLGYSPKIISKFFCYLSFIVSFILLLITLIFIPISFSLYDNFLDYKKAFSKINLKTHGYGQKIGNLIYLTNSEENGIYKDITIYKAKSKEEDEQIIFAKSAKIIAQDNSISLKLNDVTQYIFQNTLYINKIANLDFNTQVSKQNTDIQNVLEYWKDYKNPSKSKELIIYSILSLLPLCAFKYVLSFSIISSRYEKSFLYPALFIFFMLYFSLALVLSKFHIYTIISIFLIFSTLSYFFFKNKIISKY</sequence>
<evidence type="ECO:0000256" key="5">
    <source>
        <dbReference type="ARBA" id="ARBA00023136"/>
    </source>
</evidence>
<evidence type="ECO:0000256" key="4">
    <source>
        <dbReference type="ARBA" id="ARBA00022989"/>
    </source>
</evidence>
<feature type="transmembrane region" description="Helical" evidence="6">
    <location>
        <begin position="54"/>
        <end position="79"/>
    </location>
</feature>
<keyword evidence="8" id="KW-1185">Reference proteome</keyword>
<proteinExistence type="predicted"/>
<feature type="transmembrane region" description="Helical" evidence="6">
    <location>
        <begin position="12"/>
        <end position="34"/>
    </location>
</feature>
<organism evidence="7 8">
    <name type="scientific">Campylobacter canadensis</name>
    <dbReference type="NCBI Taxonomy" id="449520"/>
    <lineage>
        <taxon>Bacteria</taxon>
        <taxon>Pseudomonadati</taxon>
        <taxon>Campylobacterota</taxon>
        <taxon>Epsilonproteobacteria</taxon>
        <taxon>Campylobacterales</taxon>
        <taxon>Campylobacteraceae</taxon>
        <taxon>Campylobacter</taxon>
    </lineage>
</organism>
<dbReference type="Pfam" id="PF03739">
    <property type="entry name" value="LptF_LptG"/>
    <property type="match status" value="1"/>
</dbReference>
<comment type="caution">
    <text evidence="7">The sequence shown here is derived from an EMBL/GenBank/DDBJ whole genome shotgun (WGS) entry which is preliminary data.</text>
</comment>
<comment type="subcellular location">
    <subcellularLocation>
        <location evidence="1">Cell membrane</location>
        <topology evidence="1">Multi-pass membrane protein</topology>
    </subcellularLocation>
</comment>
<gene>
    <name evidence="7" type="ORF">AVCANL283_01265</name>
</gene>
<dbReference type="PANTHER" id="PTHR33529:SF7">
    <property type="entry name" value="LIPOPOLYSACCHARIDE EXPORT SYSTEM PERMEASE PROTEIN LPTF"/>
    <property type="match status" value="1"/>
</dbReference>
<dbReference type="Proteomes" id="UP000786183">
    <property type="component" value="Unassembled WGS sequence"/>
</dbReference>
<evidence type="ECO:0000313" key="8">
    <source>
        <dbReference type="Proteomes" id="UP000786183"/>
    </source>
</evidence>
<feature type="transmembrane region" description="Helical" evidence="6">
    <location>
        <begin position="100"/>
        <end position="124"/>
    </location>
</feature>
<dbReference type="RefSeq" id="WP_172230117.1">
    <property type="nucleotide sequence ID" value="NZ_CP035946.1"/>
</dbReference>